<feature type="domain" description="Centromere protein H C-terminal" evidence="9">
    <location>
        <begin position="13"/>
        <end position="209"/>
    </location>
</feature>
<comment type="caution">
    <text evidence="10">The sequence shown here is derived from an EMBL/GenBank/DDBJ whole genome shotgun (WGS) entry which is preliminary data.</text>
</comment>
<comment type="similarity">
    <text evidence="7">Belongs to the CENP-H/MCM16 family.</text>
</comment>
<dbReference type="InterPro" id="IPR040034">
    <property type="entry name" value="CENP-H"/>
</dbReference>
<evidence type="ECO:0000256" key="3">
    <source>
        <dbReference type="ARBA" id="ARBA00022454"/>
    </source>
</evidence>
<proteinExistence type="inferred from homology"/>
<evidence type="ECO:0000256" key="8">
    <source>
        <dbReference type="SAM" id="Coils"/>
    </source>
</evidence>
<dbReference type="EMBL" id="JANPWB010000002">
    <property type="protein sequence ID" value="KAJ1209448.1"/>
    <property type="molecule type" value="Genomic_DNA"/>
</dbReference>
<evidence type="ECO:0000259" key="9">
    <source>
        <dbReference type="Pfam" id="PF05837"/>
    </source>
</evidence>
<dbReference type="GO" id="GO:0007059">
    <property type="term" value="P:chromosome segregation"/>
    <property type="evidence" value="ECO:0007669"/>
    <property type="project" value="TreeGrafter"/>
</dbReference>
<dbReference type="GO" id="GO:0007052">
    <property type="term" value="P:mitotic spindle organization"/>
    <property type="evidence" value="ECO:0007669"/>
    <property type="project" value="TreeGrafter"/>
</dbReference>
<gene>
    <name evidence="10" type="ORF">NDU88_004826</name>
</gene>
<keyword evidence="4" id="KW-0995">Kinetochore</keyword>
<dbReference type="GO" id="GO:0005634">
    <property type="term" value="C:nucleus"/>
    <property type="evidence" value="ECO:0007669"/>
    <property type="project" value="UniProtKB-SubCell"/>
</dbReference>
<evidence type="ECO:0000256" key="5">
    <source>
        <dbReference type="ARBA" id="ARBA00023242"/>
    </source>
</evidence>
<accession>A0AAV7W626</accession>
<feature type="coiled-coil region" evidence="8">
    <location>
        <begin position="109"/>
        <end position="161"/>
    </location>
</feature>
<evidence type="ECO:0000256" key="1">
    <source>
        <dbReference type="ARBA" id="ARBA00004123"/>
    </source>
</evidence>
<organism evidence="10 11">
    <name type="scientific">Pleurodeles waltl</name>
    <name type="common">Iberian ribbed newt</name>
    <dbReference type="NCBI Taxonomy" id="8319"/>
    <lineage>
        <taxon>Eukaryota</taxon>
        <taxon>Metazoa</taxon>
        <taxon>Chordata</taxon>
        <taxon>Craniata</taxon>
        <taxon>Vertebrata</taxon>
        <taxon>Euteleostomi</taxon>
        <taxon>Amphibia</taxon>
        <taxon>Batrachia</taxon>
        <taxon>Caudata</taxon>
        <taxon>Salamandroidea</taxon>
        <taxon>Salamandridae</taxon>
        <taxon>Pleurodelinae</taxon>
        <taxon>Pleurodeles</taxon>
    </lineage>
</organism>
<sequence>MDQPGSEDNILNLCRIRDQLKQHLSEVQRVLATSEEVTPIIDQEDKLIETSKELEKEIEFAKVAHQNKTLTLQRIQLGHSLRTNLEERGVDSALTLNTMKHTLDLCSSILQSQQRCRDLEETLIQTKKNRLALKETGEAMMSKIKTMQKEQQEDLENLESKELKRLQRVLEQEVELTTLVQNVFQNIILGSRINWAEDRQLRDIVLKLEMNADSIAKT</sequence>
<dbReference type="GO" id="GO:0043515">
    <property type="term" value="F:kinetochore binding"/>
    <property type="evidence" value="ECO:0007669"/>
    <property type="project" value="TreeGrafter"/>
</dbReference>
<name>A0AAV7W626_PLEWA</name>
<dbReference type="AlphaFoldDB" id="A0AAV7W626"/>
<reference evidence="10" key="1">
    <citation type="journal article" date="2022" name="bioRxiv">
        <title>Sequencing and chromosome-scale assembly of the giantPleurodeles waltlgenome.</title>
        <authorList>
            <person name="Brown T."/>
            <person name="Elewa A."/>
            <person name="Iarovenko S."/>
            <person name="Subramanian E."/>
            <person name="Araus A.J."/>
            <person name="Petzold A."/>
            <person name="Susuki M."/>
            <person name="Suzuki K.-i.T."/>
            <person name="Hayashi T."/>
            <person name="Toyoda A."/>
            <person name="Oliveira C."/>
            <person name="Osipova E."/>
            <person name="Leigh N.D."/>
            <person name="Simon A."/>
            <person name="Yun M.H."/>
        </authorList>
    </citation>
    <scope>NUCLEOTIDE SEQUENCE</scope>
    <source>
        <strain evidence="10">20211129_DDA</strain>
        <tissue evidence="10">Liver</tissue>
    </source>
</reference>
<dbReference type="GO" id="GO:0051382">
    <property type="term" value="P:kinetochore assembly"/>
    <property type="evidence" value="ECO:0007669"/>
    <property type="project" value="InterPro"/>
</dbReference>
<evidence type="ECO:0000313" key="11">
    <source>
        <dbReference type="Proteomes" id="UP001066276"/>
    </source>
</evidence>
<evidence type="ECO:0000256" key="6">
    <source>
        <dbReference type="ARBA" id="ARBA00023328"/>
    </source>
</evidence>
<keyword evidence="3" id="KW-0158">Chromosome</keyword>
<keyword evidence="11" id="KW-1185">Reference proteome</keyword>
<dbReference type="PANTHER" id="PTHR48122">
    <property type="entry name" value="CENTROMERE PROTEIN H"/>
    <property type="match status" value="1"/>
</dbReference>
<keyword evidence="5" id="KW-0539">Nucleus</keyword>
<dbReference type="PANTHER" id="PTHR48122:SF1">
    <property type="entry name" value="CENTROMERE PROTEIN H"/>
    <property type="match status" value="1"/>
</dbReference>
<keyword evidence="8" id="KW-0175">Coiled coil</keyword>
<protein>
    <recommendedName>
        <fullName evidence="9">Centromere protein H C-terminal domain-containing protein</fullName>
    </recommendedName>
</protein>
<dbReference type="Proteomes" id="UP001066276">
    <property type="component" value="Chromosome 1_2"/>
</dbReference>
<evidence type="ECO:0000256" key="4">
    <source>
        <dbReference type="ARBA" id="ARBA00022838"/>
    </source>
</evidence>
<evidence type="ECO:0000313" key="10">
    <source>
        <dbReference type="EMBL" id="KAJ1209448.1"/>
    </source>
</evidence>
<dbReference type="Pfam" id="PF05837">
    <property type="entry name" value="CENP-H"/>
    <property type="match status" value="1"/>
</dbReference>
<evidence type="ECO:0000256" key="2">
    <source>
        <dbReference type="ARBA" id="ARBA00004629"/>
    </source>
</evidence>
<dbReference type="GO" id="GO:0000776">
    <property type="term" value="C:kinetochore"/>
    <property type="evidence" value="ECO:0007669"/>
    <property type="project" value="UniProtKB-KW"/>
</dbReference>
<evidence type="ECO:0000256" key="7">
    <source>
        <dbReference type="ARBA" id="ARBA00025735"/>
    </source>
</evidence>
<comment type="subcellular location">
    <subcellularLocation>
        <location evidence="2">Chromosome</location>
        <location evidence="2">Centromere</location>
        <location evidence="2">Kinetochore</location>
    </subcellularLocation>
    <subcellularLocation>
        <location evidence="1">Nucleus</location>
    </subcellularLocation>
</comment>
<dbReference type="InterPro" id="IPR008426">
    <property type="entry name" value="CENP-H_C"/>
</dbReference>
<keyword evidence="6" id="KW-0137">Centromere</keyword>